<keyword evidence="3" id="KW-0479">Metal-binding</keyword>
<evidence type="ECO:0000256" key="7">
    <source>
        <dbReference type="SAM" id="Coils"/>
    </source>
</evidence>
<dbReference type="EMBL" id="CP111019">
    <property type="protein sequence ID" value="WAR11572.1"/>
    <property type="molecule type" value="Genomic_DNA"/>
</dbReference>
<gene>
    <name evidence="9" type="ORF">MAR_025752</name>
</gene>
<keyword evidence="2" id="KW-0963">Cytoplasm</keyword>
<feature type="coiled-coil region" evidence="7">
    <location>
        <begin position="358"/>
        <end position="385"/>
    </location>
</feature>
<evidence type="ECO:0000313" key="9">
    <source>
        <dbReference type="EMBL" id="WAR11572.1"/>
    </source>
</evidence>
<reference evidence="9" key="1">
    <citation type="submission" date="2022-11" db="EMBL/GenBank/DDBJ databases">
        <title>Centuries of genome instability and evolution in soft-shell clam transmissible cancer (bioRxiv).</title>
        <authorList>
            <person name="Hart S.F.M."/>
            <person name="Yonemitsu M.A."/>
            <person name="Giersch R.M."/>
            <person name="Beal B.F."/>
            <person name="Arriagada G."/>
            <person name="Davis B.W."/>
            <person name="Ostrander E.A."/>
            <person name="Goff S.P."/>
            <person name="Metzger M.J."/>
        </authorList>
    </citation>
    <scope>NUCLEOTIDE SEQUENCE</scope>
    <source>
        <strain evidence="9">MELC-2E11</strain>
        <tissue evidence="9">Siphon/mantle</tissue>
    </source>
</reference>
<comment type="subcellular location">
    <subcellularLocation>
        <location evidence="1">Cytoplasm</location>
    </subcellularLocation>
</comment>
<keyword evidence="7" id="KW-0175">Coiled coil</keyword>
<organism evidence="9 10">
    <name type="scientific">Mya arenaria</name>
    <name type="common">Soft-shell clam</name>
    <dbReference type="NCBI Taxonomy" id="6604"/>
    <lineage>
        <taxon>Eukaryota</taxon>
        <taxon>Metazoa</taxon>
        <taxon>Spiralia</taxon>
        <taxon>Lophotrochozoa</taxon>
        <taxon>Mollusca</taxon>
        <taxon>Bivalvia</taxon>
        <taxon>Autobranchia</taxon>
        <taxon>Heteroconchia</taxon>
        <taxon>Euheterodonta</taxon>
        <taxon>Imparidentia</taxon>
        <taxon>Neoheterodontei</taxon>
        <taxon>Myida</taxon>
        <taxon>Myoidea</taxon>
        <taxon>Myidae</taxon>
        <taxon>Mya</taxon>
    </lineage>
</organism>
<name>A0ABY7ENI9_MYAAR</name>
<evidence type="ECO:0000256" key="1">
    <source>
        <dbReference type="ARBA" id="ARBA00004496"/>
    </source>
</evidence>
<dbReference type="Proteomes" id="UP001164746">
    <property type="component" value="Chromosome 8"/>
</dbReference>
<dbReference type="PANTHER" id="PTHR22605:SF16">
    <property type="entry name" value="E3 UBIQUITIN-PROTEIN LIGASE RNF213"/>
    <property type="match status" value="1"/>
</dbReference>
<dbReference type="InterPro" id="IPR031248">
    <property type="entry name" value="RNF213"/>
</dbReference>
<evidence type="ECO:0000259" key="8">
    <source>
        <dbReference type="PROSITE" id="PS51981"/>
    </source>
</evidence>
<protein>
    <submittedName>
        <fullName evidence="9">RN213-like protein</fullName>
    </submittedName>
</protein>
<dbReference type="PROSITE" id="PS51981">
    <property type="entry name" value="ZF_RZ"/>
    <property type="match status" value="1"/>
</dbReference>
<dbReference type="PANTHER" id="PTHR22605">
    <property type="entry name" value="RZ-TYPE DOMAIN-CONTAINING PROTEIN"/>
    <property type="match status" value="1"/>
</dbReference>
<proteinExistence type="predicted"/>
<keyword evidence="4" id="KW-0863">Zinc-finger</keyword>
<dbReference type="Pfam" id="PF20173">
    <property type="entry name" value="ZnF_RZ-type"/>
    <property type="match status" value="1"/>
</dbReference>
<keyword evidence="6" id="KW-0391">Immunity</keyword>
<keyword evidence="5" id="KW-0862">Zinc</keyword>
<evidence type="ECO:0000256" key="3">
    <source>
        <dbReference type="ARBA" id="ARBA00022723"/>
    </source>
</evidence>
<evidence type="ECO:0000256" key="6">
    <source>
        <dbReference type="ARBA" id="ARBA00022859"/>
    </source>
</evidence>
<sequence>MYIQMRTVILHALRTGKVDAGADIFKDMQGTAQQLCFLLSFCKAAFVDIDEEENEQKLEAREILYKLIPEGSPLTQQVQLTLGKDLSWCNLTVQNCNNTKTKGIGLLLIHYVAVMKCFEANGTILQPLQVLMFDPKNGRDMILPTMQEYNTDELETILNAMKAAGDYGASLYLCPNNHPFIVGNCGNAVTAEGGVKACHICKAPIGGEDYAKPLEGNLRLKSAADISKGHNLGKPETRNPITTVRNLRPPNVAIVRLLTHMSMFNSSSDEEKLQELGLMVKTAIEPTKLGEFFWNHMEKDLNDLSNTLGITFDDALLLMHFVVQHIFGNIDKDLKTKPTVCNLTTNEDRAEWETEFSERFLQDILKDLDRRLQEINNKLTDDTELGRLIYEQEMEIKSEQRELQDEALVWRYRMPVTFQHMRQSFESTYGSQARRDELIVLENFVREDDILKALQYIPNIMKMQRVLISKYQRRIDKLEAREITVKQVIAVCVTELGRAAVKSSLCDTPITEDTCLLVLLPTTKEEGLCSYAMLDFLFRQQNNFLDEYLKTCGRKINSIPTVSAMDVTSAHLISYDHAQDILPLIHGNSQYTFKMGEGTNIEYDFEGIQRQLIDRFLFPKSKVDIHVGYKMQVMVYRSEVTDVEMFMILDRKIPQEKLNNAQKVQICEDLKNYPDVCTSIENLDIAIGFLKTAGGTPRSSLDEFMSKTLRMTRPMVSKKAQQMCEFQHCKALWLVLMLHKAKLVKDNFAENQTSFETISEDFQESLPENCQSDLNTFLKPLSVDKVGVFVEVLHEFILLHVGKRENIDDENYVETTHRAFREEFYAFLDDADDTRLDPNTIVTEFPESIRLKHCTSTWDTAYFVLKEKRGIV</sequence>
<evidence type="ECO:0000313" key="10">
    <source>
        <dbReference type="Proteomes" id="UP001164746"/>
    </source>
</evidence>
<evidence type="ECO:0000256" key="4">
    <source>
        <dbReference type="ARBA" id="ARBA00022771"/>
    </source>
</evidence>
<evidence type="ECO:0000256" key="2">
    <source>
        <dbReference type="ARBA" id="ARBA00022490"/>
    </source>
</evidence>
<dbReference type="InterPro" id="IPR046439">
    <property type="entry name" value="ZF_RZ_dom"/>
</dbReference>
<accession>A0ABY7ENI9</accession>
<evidence type="ECO:0000256" key="5">
    <source>
        <dbReference type="ARBA" id="ARBA00022833"/>
    </source>
</evidence>
<feature type="domain" description="RZ-type" evidence="8">
    <location>
        <begin position="149"/>
        <end position="229"/>
    </location>
</feature>
<keyword evidence="10" id="KW-1185">Reference proteome</keyword>